<protein>
    <submittedName>
        <fullName evidence="3">Uncharacterized protein</fullName>
    </submittedName>
</protein>
<reference evidence="3 4" key="1">
    <citation type="submission" date="2019-07" db="EMBL/GenBank/DDBJ databases">
        <title>Genomic Encyclopedia of Archaeal and Bacterial Type Strains, Phase II (KMG-II): from individual species to whole genera.</title>
        <authorList>
            <person name="Goeker M."/>
        </authorList>
    </citation>
    <scope>NUCLEOTIDE SEQUENCE [LARGE SCALE GENOMIC DNA]</scope>
    <source>
        <strain evidence="3 4">ATCC BAA-1854</strain>
    </source>
</reference>
<proteinExistence type="predicted"/>
<dbReference type="OrthoDB" id="655527at2"/>
<keyword evidence="2" id="KW-0732">Signal</keyword>
<dbReference type="RefSeq" id="WP_144916005.1">
    <property type="nucleotide sequence ID" value="NZ_VLLI01000015.1"/>
</dbReference>
<dbReference type="AlphaFoldDB" id="A0A562TQ86"/>
<evidence type="ECO:0000313" key="4">
    <source>
        <dbReference type="Proteomes" id="UP000317010"/>
    </source>
</evidence>
<feature type="coiled-coil region" evidence="1">
    <location>
        <begin position="314"/>
        <end position="341"/>
    </location>
</feature>
<keyword evidence="1" id="KW-0175">Coiled coil</keyword>
<dbReference type="Proteomes" id="UP000317010">
    <property type="component" value="Unassembled WGS sequence"/>
</dbReference>
<organism evidence="3 4">
    <name type="scientific">Mucilaginibacter frigoritolerans</name>
    <dbReference type="NCBI Taxonomy" id="652788"/>
    <lineage>
        <taxon>Bacteria</taxon>
        <taxon>Pseudomonadati</taxon>
        <taxon>Bacteroidota</taxon>
        <taxon>Sphingobacteriia</taxon>
        <taxon>Sphingobacteriales</taxon>
        <taxon>Sphingobacteriaceae</taxon>
        <taxon>Mucilaginibacter</taxon>
    </lineage>
</organism>
<accession>A0A562TQ86</accession>
<feature type="chain" id="PRO_5021908734" evidence="2">
    <location>
        <begin position="21"/>
        <end position="346"/>
    </location>
</feature>
<comment type="caution">
    <text evidence="3">The sequence shown here is derived from an EMBL/GenBank/DDBJ whole genome shotgun (WGS) entry which is preliminary data.</text>
</comment>
<evidence type="ECO:0000313" key="3">
    <source>
        <dbReference type="EMBL" id="TWI95613.1"/>
    </source>
</evidence>
<name>A0A562TQ86_9SPHI</name>
<gene>
    <name evidence="3" type="ORF">JN11_04352</name>
</gene>
<feature type="signal peptide" evidence="2">
    <location>
        <begin position="1"/>
        <end position="20"/>
    </location>
</feature>
<dbReference type="EMBL" id="VLLI01000015">
    <property type="protein sequence ID" value="TWI95613.1"/>
    <property type="molecule type" value="Genomic_DNA"/>
</dbReference>
<evidence type="ECO:0000256" key="2">
    <source>
        <dbReference type="SAM" id="SignalP"/>
    </source>
</evidence>
<keyword evidence="4" id="KW-1185">Reference proteome</keyword>
<sequence length="346" mass="37782">MKKIFLTLIFVLTIFHFSYAQWTVSGTNIFNSNTGNVGIGTTTPSYKLEVNGLFSSSVTGQAGIHIYNGGSVTEWLVQQKSQTSNNLTISSLISGVQYYYFSINPSGNIGIGTASPLANLHVSGTAIIGNGNLDHTYVNTNFLANTGDLLVGWNRTSGAGETDLISNQGPGTTGGFSFYNHDNNNNETQLMWIMGNGQVLIGNTQGKQGSYLLAVAGSAVATSFTVKAVANWPDYVFKKDYSLPSLASIKTYIDQNHHLPDVPSALDIDKEGLNLGEMNKVLMKKVEELTLYLIEKDKKEQVQEVINKKLQTTIAVQDIKLQSEQEQIDLLKQQMAAILKQLNQKQ</sequence>
<evidence type="ECO:0000256" key="1">
    <source>
        <dbReference type="SAM" id="Coils"/>
    </source>
</evidence>